<keyword evidence="1" id="KW-0472">Membrane</keyword>
<dbReference type="Proteomes" id="UP000254191">
    <property type="component" value="Unassembled WGS sequence"/>
</dbReference>
<proteinExistence type="predicted"/>
<name>A0A367D420_PROMI</name>
<evidence type="ECO:0000313" key="3">
    <source>
        <dbReference type="Proteomes" id="UP000254191"/>
    </source>
</evidence>
<dbReference type="RefSeq" id="WP_004246806.1">
    <property type="nucleotide sequence ID" value="NZ_CP026051.1"/>
</dbReference>
<protein>
    <submittedName>
        <fullName evidence="2">Uncharacterized protein</fullName>
    </submittedName>
</protein>
<organism evidence="2 3">
    <name type="scientific">Proteus mirabilis</name>
    <dbReference type="NCBI Taxonomy" id="584"/>
    <lineage>
        <taxon>Bacteria</taxon>
        <taxon>Pseudomonadati</taxon>
        <taxon>Pseudomonadota</taxon>
        <taxon>Gammaproteobacteria</taxon>
        <taxon>Enterobacterales</taxon>
        <taxon>Morganellaceae</taxon>
        <taxon>Proteus</taxon>
    </lineage>
</organism>
<dbReference type="AlphaFoldDB" id="A0A367D420"/>
<keyword evidence="1" id="KW-1133">Transmembrane helix</keyword>
<keyword evidence="1" id="KW-0812">Transmembrane</keyword>
<evidence type="ECO:0000313" key="2">
    <source>
        <dbReference type="EMBL" id="SUC38978.1"/>
    </source>
</evidence>
<gene>
    <name evidence="2" type="ORF">NCTC11938_03269</name>
</gene>
<accession>A0A367D420</accession>
<reference evidence="2 3" key="1">
    <citation type="submission" date="2018-06" db="EMBL/GenBank/DDBJ databases">
        <authorList>
            <consortium name="Pathogen Informatics"/>
            <person name="Doyle S."/>
        </authorList>
    </citation>
    <scope>NUCLEOTIDE SEQUENCE [LARGE SCALE GENOMIC DNA]</scope>
    <source>
        <strain evidence="2 3">NCTC11938</strain>
    </source>
</reference>
<evidence type="ECO:0000256" key="1">
    <source>
        <dbReference type="SAM" id="Phobius"/>
    </source>
</evidence>
<feature type="transmembrane region" description="Helical" evidence="1">
    <location>
        <begin position="6"/>
        <end position="29"/>
    </location>
</feature>
<dbReference type="GeneID" id="6803485"/>
<dbReference type="EMBL" id="UGTS01000005">
    <property type="protein sequence ID" value="SUC38978.1"/>
    <property type="molecule type" value="Genomic_DNA"/>
</dbReference>
<sequence>MNGLKLNKFFIFPILLILSLMTTIILLMFPGDREYTKLNFVYYYLYTFDEVKKIDFISDEYIIIYRPIDGNSNESNDVIFFNIKPEKNIALIDNLSKNGFTSTYDDFYKEERWVKDNIHIKISIDEKSRTTSLFVEKS</sequence>